<dbReference type="Gene3D" id="3.30.420.40">
    <property type="match status" value="2"/>
</dbReference>
<dbReference type="Gene3D" id="2.60.34.10">
    <property type="entry name" value="Substrate Binding Domain Of DNAk, Chain A, domain 1"/>
    <property type="match status" value="1"/>
</dbReference>
<dbReference type="InterPro" id="IPR029047">
    <property type="entry name" value="HSP70_peptide-bd_sf"/>
</dbReference>
<dbReference type="FunFam" id="3.90.640.10:FF:000010">
    <property type="entry name" value="heat shock 70 kDa protein 14"/>
    <property type="match status" value="1"/>
</dbReference>
<organism evidence="8 9">
    <name type="scientific">Botryobasidium botryosum (strain FD-172 SS1)</name>
    <dbReference type="NCBI Taxonomy" id="930990"/>
    <lineage>
        <taxon>Eukaryota</taxon>
        <taxon>Fungi</taxon>
        <taxon>Dikarya</taxon>
        <taxon>Basidiomycota</taxon>
        <taxon>Agaricomycotina</taxon>
        <taxon>Agaricomycetes</taxon>
        <taxon>Cantharellales</taxon>
        <taxon>Botryobasidiaceae</taxon>
        <taxon>Botryobasidium</taxon>
    </lineage>
</organism>
<comment type="similarity">
    <text evidence="1">Belongs to the heat shock protein 70 family.</text>
</comment>
<sequence>MAPAKPLALLLFSLLLVFPSAVFAASVLAIDYGSDWMKASLMKPGVPFDVLLNRDSKRKIQSSIGWKGEDRLFGSDAFNLAARFPLDSFSNLKSLQGAAIDSIQAHYHAKISPATLVPTERGTVAVKTSSGAEWSVEELVAMQFAYVKELAEGLAGSKVYDVVVTVPSYFSQFQRQAVLDSIELAGLRPLALLNDGTAVAINYAMTRTFPETEHHIIYDAGASSIRATVVSFSSKTNSASTSASTPVEIETLGFGYDLAAGGTEFDRRLRLILAEQFESKNGKSLKGDAKAMAKLWKEAGRVKAILSANADSNVAVESLYQDIDFKSKVSRQTFEKACADLKPRFTAPITDALTSAGLTLNDIKSVILTGGASRTPMIQAAVRAAVGDAKIAQNVNADEASVLGAALYGASLSPQFKTKEIKVQDIAAYNIQISYAAEPKTPESKPRTIQTPLFYSGSKTSVKKTLTLKRKDDFSLRLAYKDAKPEFPQPISEIQLMGVAEAIANLTERGAKEPVVKVTVLLSDSTIASVVDAVAHGQVKDDSIKGKLKGLFGSNESKATEDGSSEVPVPTAPAQEEPVVEYKPGNIQLKFVETPLSIKPLSAEFRAEARKRLIDADKVELAKRKTEEARNFLEGYLYRLRDLLDGEETTPFMEFSKESEREKLAELHEETLTWFNTEGDDADQVTFWAKREALEALEKPIQTRYEENETGPGALTDLQQALFAGRMFLTSARQNETEELAAGLTPRFTADELEWVEKQLVDNEKWLEERLEVQKTLAKNDDPAFTTAEMKARGVTLQTYVLKLMRRKQPKVKPTSTSSSSSATSTSTSTSTTRAAEETAPPVHEEL</sequence>
<feature type="compositionally biased region" description="Low complexity" evidence="6">
    <location>
        <begin position="815"/>
        <end position="833"/>
    </location>
</feature>
<dbReference type="CDD" id="cd10230">
    <property type="entry name" value="ASKHA_NBD_HSP70_HYOU1"/>
    <property type="match status" value="1"/>
</dbReference>
<evidence type="ECO:0000256" key="3">
    <source>
        <dbReference type="ARBA" id="ARBA00022824"/>
    </source>
</evidence>
<dbReference type="InterPro" id="IPR029048">
    <property type="entry name" value="HSP70_C_sf"/>
</dbReference>
<dbReference type="SUPFAM" id="SSF53067">
    <property type="entry name" value="Actin-like ATPase domain"/>
    <property type="match status" value="2"/>
</dbReference>
<evidence type="ECO:0000313" key="9">
    <source>
        <dbReference type="Proteomes" id="UP000027195"/>
    </source>
</evidence>
<dbReference type="PANTHER" id="PTHR45639:SF3">
    <property type="entry name" value="HYPOXIA UP-REGULATED PROTEIN 1"/>
    <property type="match status" value="1"/>
</dbReference>
<dbReference type="InterPro" id="IPR043129">
    <property type="entry name" value="ATPase_NBD"/>
</dbReference>
<dbReference type="AlphaFoldDB" id="A0A067MMG9"/>
<dbReference type="InterPro" id="IPR013126">
    <property type="entry name" value="Hsp_70_fam"/>
</dbReference>
<evidence type="ECO:0000313" key="8">
    <source>
        <dbReference type="EMBL" id="KDQ16953.1"/>
    </source>
</evidence>
<dbReference type="PRINTS" id="PR00301">
    <property type="entry name" value="HEATSHOCK70"/>
</dbReference>
<name>A0A067MMG9_BOTB1</name>
<evidence type="ECO:0008006" key="10">
    <source>
        <dbReference type="Google" id="ProtNLM"/>
    </source>
</evidence>
<keyword evidence="3" id="KW-0256">Endoplasmic reticulum</keyword>
<dbReference type="GO" id="GO:0140662">
    <property type="term" value="F:ATP-dependent protein folding chaperone"/>
    <property type="evidence" value="ECO:0007669"/>
    <property type="project" value="InterPro"/>
</dbReference>
<dbReference type="SUPFAM" id="SSF100934">
    <property type="entry name" value="Heat shock protein 70kD (HSP70), C-terminal subdomain"/>
    <property type="match status" value="1"/>
</dbReference>
<accession>A0A067MMG9</accession>
<feature type="region of interest" description="Disordered" evidence="6">
    <location>
        <begin position="555"/>
        <end position="576"/>
    </location>
</feature>
<feature type="signal peptide" evidence="7">
    <location>
        <begin position="1"/>
        <end position="24"/>
    </location>
</feature>
<dbReference type="Pfam" id="PF00012">
    <property type="entry name" value="HSP70"/>
    <property type="match status" value="1"/>
</dbReference>
<dbReference type="GO" id="GO:0034663">
    <property type="term" value="C:endoplasmic reticulum chaperone complex"/>
    <property type="evidence" value="ECO:0007669"/>
    <property type="project" value="TreeGrafter"/>
</dbReference>
<feature type="chain" id="PRO_5001641499" description="Actin-like ATPase domain-containing protein" evidence="7">
    <location>
        <begin position="25"/>
        <end position="847"/>
    </location>
</feature>
<evidence type="ECO:0000256" key="2">
    <source>
        <dbReference type="ARBA" id="ARBA00022741"/>
    </source>
</evidence>
<evidence type="ECO:0000256" key="5">
    <source>
        <dbReference type="ARBA" id="ARBA00023186"/>
    </source>
</evidence>
<dbReference type="FunCoup" id="A0A067MMG9">
    <property type="interactions" value="246"/>
</dbReference>
<keyword evidence="4" id="KW-0067">ATP-binding</keyword>
<dbReference type="Gene3D" id="1.20.1270.10">
    <property type="match status" value="1"/>
</dbReference>
<dbReference type="STRING" id="930990.A0A067MMG9"/>
<dbReference type="InParanoid" id="A0A067MMG9"/>
<keyword evidence="7" id="KW-0732">Signal</keyword>
<gene>
    <name evidence="8" type="ORF">BOTBODRAFT_156336</name>
</gene>
<dbReference type="GO" id="GO:0030968">
    <property type="term" value="P:endoplasmic reticulum unfolded protein response"/>
    <property type="evidence" value="ECO:0007669"/>
    <property type="project" value="TreeGrafter"/>
</dbReference>
<dbReference type="Gene3D" id="3.90.640.10">
    <property type="entry name" value="Actin, Chain A, domain 4"/>
    <property type="match status" value="1"/>
</dbReference>
<protein>
    <recommendedName>
        <fullName evidence="10">Actin-like ATPase domain-containing protein</fullName>
    </recommendedName>
</protein>
<proteinExistence type="inferred from homology"/>
<dbReference type="Gene3D" id="3.30.30.30">
    <property type="match status" value="1"/>
</dbReference>
<evidence type="ECO:0000256" key="1">
    <source>
        <dbReference type="ARBA" id="ARBA00007381"/>
    </source>
</evidence>
<dbReference type="EMBL" id="KL198025">
    <property type="protein sequence ID" value="KDQ16953.1"/>
    <property type="molecule type" value="Genomic_DNA"/>
</dbReference>
<dbReference type="OrthoDB" id="10262720at2759"/>
<dbReference type="HOGENOM" id="CLU_005965_5_0_1"/>
<keyword evidence="9" id="KW-1185">Reference proteome</keyword>
<evidence type="ECO:0000256" key="6">
    <source>
        <dbReference type="SAM" id="MobiDB-lite"/>
    </source>
</evidence>
<dbReference type="PANTHER" id="PTHR45639">
    <property type="entry name" value="HSC70CB, ISOFORM G-RELATED"/>
    <property type="match status" value="1"/>
</dbReference>
<keyword evidence="5" id="KW-0143">Chaperone</keyword>
<evidence type="ECO:0000256" key="7">
    <source>
        <dbReference type="SAM" id="SignalP"/>
    </source>
</evidence>
<dbReference type="GO" id="GO:0005524">
    <property type="term" value="F:ATP binding"/>
    <property type="evidence" value="ECO:0007669"/>
    <property type="project" value="UniProtKB-KW"/>
</dbReference>
<evidence type="ECO:0000256" key="4">
    <source>
        <dbReference type="ARBA" id="ARBA00022840"/>
    </source>
</evidence>
<keyword evidence="2" id="KW-0547">Nucleotide-binding</keyword>
<feature type="region of interest" description="Disordered" evidence="6">
    <location>
        <begin position="806"/>
        <end position="847"/>
    </location>
</feature>
<dbReference type="Proteomes" id="UP000027195">
    <property type="component" value="Unassembled WGS sequence"/>
</dbReference>
<reference evidence="9" key="1">
    <citation type="journal article" date="2014" name="Proc. Natl. Acad. Sci. U.S.A.">
        <title>Extensive sampling of basidiomycete genomes demonstrates inadequacy of the white-rot/brown-rot paradigm for wood decay fungi.</title>
        <authorList>
            <person name="Riley R."/>
            <person name="Salamov A.A."/>
            <person name="Brown D.W."/>
            <person name="Nagy L.G."/>
            <person name="Floudas D."/>
            <person name="Held B.W."/>
            <person name="Levasseur A."/>
            <person name="Lombard V."/>
            <person name="Morin E."/>
            <person name="Otillar R."/>
            <person name="Lindquist E.A."/>
            <person name="Sun H."/>
            <person name="LaButti K.M."/>
            <person name="Schmutz J."/>
            <person name="Jabbour D."/>
            <person name="Luo H."/>
            <person name="Baker S.E."/>
            <person name="Pisabarro A.G."/>
            <person name="Walton J.D."/>
            <person name="Blanchette R.A."/>
            <person name="Henrissat B."/>
            <person name="Martin F."/>
            <person name="Cullen D."/>
            <person name="Hibbett D.S."/>
            <person name="Grigoriev I.V."/>
        </authorList>
    </citation>
    <scope>NUCLEOTIDE SEQUENCE [LARGE SCALE GENOMIC DNA]</scope>
    <source>
        <strain evidence="9">FD-172 SS1</strain>
    </source>
</reference>